<dbReference type="Pfam" id="PF01381">
    <property type="entry name" value="HTH_3"/>
    <property type="match status" value="1"/>
</dbReference>
<dbReference type="EMBL" id="PFBH01000008">
    <property type="protein sequence ID" value="PIR85308.1"/>
    <property type="molecule type" value="Genomic_DNA"/>
</dbReference>
<dbReference type="GO" id="GO:0003677">
    <property type="term" value="F:DNA binding"/>
    <property type="evidence" value="ECO:0007669"/>
    <property type="project" value="InterPro"/>
</dbReference>
<evidence type="ECO:0000313" key="3">
    <source>
        <dbReference type="Proteomes" id="UP000229315"/>
    </source>
</evidence>
<reference evidence="3" key="1">
    <citation type="submission" date="2017-09" db="EMBL/GenBank/DDBJ databases">
        <title>Depth-based differentiation of microbial function through sediment-hosted aquifers and enrichment of novel symbionts in the deep terrestrial subsurface.</title>
        <authorList>
            <person name="Probst A.J."/>
            <person name="Ladd B."/>
            <person name="Jarett J.K."/>
            <person name="Geller-Mcgrath D.E."/>
            <person name="Sieber C.M.K."/>
            <person name="Emerson J.B."/>
            <person name="Anantharaman K."/>
            <person name="Thomas B.C."/>
            <person name="Malmstrom R."/>
            <person name="Stieglmeier M."/>
            <person name="Klingl A."/>
            <person name="Woyke T."/>
            <person name="Ryan C.M."/>
            <person name="Banfield J.F."/>
        </authorList>
    </citation>
    <scope>NUCLEOTIDE SEQUENCE [LARGE SCALE GENOMIC DNA]</scope>
</reference>
<dbReference type="InterPro" id="IPR001387">
    <property type="entry name" value="Cro/C1-type_HTH"/>
</dbReference>
<dbReference type="AlphaFoldDB" id="A0A2H0UFX2"/>
<gene>
    <name evidence="2" type="ORF">COU15_01455</name>
</gene>
<name>A0A2H0UFX2_9BACT</name>
<dbReference type="PROSITE" id="PS50943">
    <property type="entry name" value="HTH_CROC1"/>
    <property type="match status" value="1"/>
</dbReference>
<dbReference type="InterPro" id="IPR010982">
    <property type="entry name" value="Lambda_DNA-bd_dom_sf"/>
</dbReference>
<dbReference type="SMART" id="SM00530">
    <property type="entry name" value="HTH_XRE"/>
    <property type="match status" value="1"/>
</dbReference>
<proteinExistence type="predicted"/>
<evidence type="ECO:0000313" key="2">
    <source>
        <dbReference type="EMBL" id="PIR85308.1"/>
    </source>
</evidence>
<dbReference type="Proteomes" id="UP000229315">
    <property type="component" value="Unassembled WGS sequence"/>
</dbReference>
<sequence length="90" mass="10050">MKSYTQFKKKALANARVKKEYQALEPEFRLVRMLIKKRLTAGLSQSELAQKVGTKQSAISRLESGTYNPTVGMLRKVAHALGADIQVSLK</sequence>
<dbReference type="CDD" id="cd00093">
    <property type="entry name" value="HTH_XRE"/>
    <property type="match status" value="1"/>
</dbReference>
<accession>A0A2H0UFX2</accession>
<feature type="domain" description="HTH cro/C1-type" evidence="1">
    <location>
        <begin position="34"/>
        <end position="88"/>
    </location>
</feature>
<protein>
    <submittedName>
        <fullName evidence="2">Transcriptional regulator</fullName>
    </submittedName>
</protein>
<organism evidence="2 3">
    <name type="scientific">Candidatus Kaiserbacteria bacterium CG10_big_fil_rev_8_21_14_0_10_45_20</name>
    <dbReference type="NCBI Taxonomy" id="1974607"/>
    <lineage>
        <taxon>Bacteria</taxon>
        <taxon>Candidatus Kaiseribacteriota</taxon>
    </lineage>
</organism>
<comment type="caution">
    <text evidence="2">The sequence shown here is derived from an EMBL/GenBank/DDBJ whole genome shotgun (WGS) entry which is preliminary data.</text>
</comment>
<evidence type="ECO:0000259" key="1">
    <source>
        <dbReference type="PROSITE" id="PS50943"/>
    </source>
</evidence>
<dbReference type="Gene3D" id="1.10.260.40">
    <property type="entry name" value="lambda repressor-like DNA-binding domains"/>
    <property type="match status" value="1"/>
</dbReference>
<dbReference type="SUPFAM" id="SSF47413">
    <property type="entry name" value="lambda repressor-like DNA-binding domains"/>
    <property type="match status" value="1"/>
</dbReference>